<reference evidence="2 3" key="1">
    <citation type="submission" date="2019-07" db="EMBL/GenBank/DDBJ databases">
        <title>Whole genome shotgun sequence of Lactobacillus aviarius subsp. aviarius NBRC 102162.</title>
        <authorList>
            <person name="Hosoyama A."/>
            <person name="Uohara A."/>
            <person name="Ohji S."/>
            <person name="Ichikawa N."/>
        </authorList>
    </citation>
    <scope>NUCLEOTIDE SEQUENCE [LARGE SCALE GENOMIC DNA]</scope>
    <source>
        <strain evidence="2 3">NBRC 102162</strain>
    </source>
</reference>
<keyword evidence="3" id="KW-1185">Reference proteome</keyword>
<dbReference type="RefSeq" id="WP_057828009.1">
    <property type="nucleotide sequence ID" value="NZ_BAAACL010000015.1"/>
</dbReference>
<dbReference type="AlphaFoldDB" id="A0A510WQ72"/>
<comment type="caution">
    <text evidence="2">The sequence shown here is derived from an EMBL/GenBank/DDBJ whole genome shotgun (WGS) entry which is preliminary data.</text>
</comment>
<feature type="compositionally biased region" description="Low complexity" evidence="1">
    <location>
        <begin position="40"/>
        <end position="74"/>
    </location>
</feature>
<dbReference type="Proteomes" id="UP000321722">
    <property type="component" value="Unassembled WGS sequence"/>
</dbReference>
<dbReference type="EMBL" id="BJUI01000001">
    <property type="protein sequence ID" value="GEK41359.1"/>
    <property type="molecule type" value="Genomic_DNA"/>
</dbReference>
<proteinExistence type="predicted"/>
<sequence length="172" mass="19007">MGLGKFGIGLLCLVGGSVIGAGGYSVYTHHHENQETVRVSQKSSETKSLSSNKLNSESLQSESSESQNQVEFSSRSTNNINLRSSVVANNQGNGELYNASNHTFAGYHNIHELWNSGYTVTSYLIKKCGYTADQAHNYIDQHFSEIRPFLGSGEIQTYYEKLRSEGRSINDN</sequence>
<name>A0A510WQ72_9LACO</name>
<evidence type="ECO:0000313" key="2">
    <source>
        <dbReference type="EMBL" id="GEK41359.1"/>
    </source>
</evidence>
<protein>
    <submittedName>
        <fullName evidence="2">Uncharacterized protein</fullName>
    </submittedName>
</protein>
<evidence type="ECO:0000256" key="1">
    <source>
        <dbReference type="SAM" id="MobiDB-lite"/>
    </source>
</evidence>
<evidence type="ECO:0000313" key="3">
    <source>
        <dbReference type="Proteomes" id="UP000321722"/>
    </source>
</evidence>
<dbReference type="GeneID" id="29933386"/>
<gene>
    <name evidence="2" type="ORF">LAV01_01910</name>
</gene>
<organism evidence="2 3">
    <name type="scientific">Ligilactobacillus aviarius</name>
    <dbReference type="NCBI Taxonomy" id="1606"/>
    <lineage>
        <taxon>Bacteria</taxon>
        <taxon>Bacillati</taxon>
        <taxon>Bacillota</taxon>
        <taxon>Bacilli</taxon>
        <taxon>Lactobacillales</taxon>
        <taxon>Lactobacillaceae</taxon>
        <taxon>Ligilactobacillus</taxon>
    </lineage>
</organism>
<feature type="region of interest" description="Disordered" evidence="1">
    <location>
        <begin position="35"/>
        <end position="76"/>
    </location>
</feature>
<accession>A0A510WQ72</accession>